<evidence type="ECO:0000256" key="1">
    <source>
        <dbReference type="ARBA" id="ARBA00004370"/>
    </source>
</evidence>
<dbReference type="Proteomes" id="UP001139125">
    <property type="component" value="Unassembled WGS sequence"/>
</dbReference>
<evidence type="ECO:0000313" key="11">
    <source>
        <dbReference type="EMBL" id="MCP9292422.1"/>
    </source>
</evidence>
<dbReference type="InterPro" id="IPR002137">
    <property type="entry name" value="Beta-lactam_class-D_AS"/>
</dbReference>
<sequence length="723" mass="80300">MDERTAILSRMFIVLGLILLIPCALGFQLIRINYVEGEELRELWSKQAVDQIPIPAQRGNIYDANGTLLATNAVDYKLAFDPKVTVNGKAGVPKEQVEQLITKLSALTKKSDSFYRTKINSAPARSRYIVLETNLSVLAKDQIKALDIDGVILEENYRRKYTFGTLAAHTLGFVNHETNGRIGLEAYYNEELKGEDGVRQVRRDPFNRIFEYVGAPKKLPRNGYSLHTTIDAYLQAILEDELKAGVDKHLANYGTGIILDPKTGAIKALANYPTFDPNYPGSNNEENRRNFAISDMIEPGSTFKLVTAIAAVEQGVVDFNEVFETPDDGEVVIHDLVLRDHDPLGDLTFKEVIQKSSNVATAEIAMRMDKEVFYQYARNMGFGSSTNIDLIGEVEGRLAKPYEWSLVTLPWMSHGYEIQTTPLQIAQAYAAFANNGKMMRPYLVERIEDKNGEVVSEHEPVEIRRIAKKSTLDKLYPIFESVVADSGTGDLAQVNGLRIAGKTGTAKKVVNGRYTNNYRGSFVGFFPVEDPQYVCLILLDEPRTSGYGGFTAAPIFQNVAKRIAGLDNNIQQNMKVGEEQNPNFVQVPFLKGLKKKQAIELLTGLNIPYEVNGKAGYITKQTPEAGTQINIGQEISLTLSETYAASDSAKVKDGYAEIPNLIGMNMRQATNLLTERGLETEIIGSGTVFAQYPKKGELLRKGYSVTIRGKAKSLELLTQTEKR</sequence>
<evidence type="ECO:0000313" key="12">
    <source>
        <dbReference type="Proteomes" id="UP001139125"/>
    </source>
</evidence>
<keyword evidence="5" id="KW-0732">Signal</keyword>
<dbReference type="GO" id="GO:0071555">
    <property type="term" value="P:cell wall organization"/>
    <property type="evidence" value="ECO:0007669"/>
    <property type="project" value="TreeGrafter"/>
</dbReference>
<dbReference type="Gene3D" id="3.30.450.330">
    <property type="match status" value="1"/>
</dbReference>
<keyword evidence="8 9" id="KW-0046">Antibiotic resistance</keyword>
<feature type="domain" description="PASTA" evidence="10">
    <location>
        <begin position="652"/>
        <end position="718"/>
    </location>
</feature>
<dbReference type="Gene3D" id="3.40.710.10">
    <property type="entry name" value="DD-peptidase/beta-lactamase superfamily"/>
    <property type="match status" value="1"/>
</dbReference>
<dbReference type="InterPro" id="IPR012338">
    <property type="entry name" value="Beta-lactam/transpept-like"/>
</dbReference>
<dbReference type="GO" id="GO:0017001">
    <property type="term" value="P:antibiotic catabolic process"/>
    <property type="evidence" value="ECO:0007669"/>
    <property type="project" value="InterPro"/>
</dbReference>
<organism evidence="11 12">
    <name type="scientific">Gracilimonas sediminicola</name>
    <dbReference type="NCBI Taxonomy" id="2952158"/>
    <lineage>
        <taxon>Bacteria</taxon>
        <taxon>Pseudomonadati</taxon>
        <taxon>Balneolota</taxon>
        <taxon>Balneolia</taxon>
        <taxon>Balneolales</taxon>
        <taxon>Balneolaceae</taxon>
        <taxon>Gracilimonas</taxon>
    </lineage>
</organism>
<dbReference type="SUPFAM" id="SSF56601">
    <property type="entry name" value="beta-lactamase/transpeptidase-like"/>
    <property type="match status" value="1"/>
</dbReference>
<dbReference type="EC" id="3.5.2.6" evidence="3 9"/>
<dbReference type="RefSeq" id="WP_255135307.1">
    <property type="nucleotide sequence ID" value="NZ_JANDBC010000002.1"/>
</dbReference>
<dbReference type="Pfam" id="PF03717">
    <property type="entry name" value="PBP_dimer"/>
    <property type="match status" value="1"/>
</dbReference>
<keyword evidence="4" id="KW-0121">Carboxypeptidase</keyword>
<evidence type="ECO:0000256" key="9">
    <source>
        <dbReference type="RuleBase" id="RU361140"/>
    </source>
</evidence>
<evidence type="ECO:0000256" key="6">
    <source>
        <dbReference type="ARBA" id="ARBA00022801"/>
    </source>
</evidence>
<dbReference type="InterPro" id="IPR001460">
    <property type="entry name" value="PCN-bd_Tpept"/>
</dbReference>
<evidence type="ECO:0000259" key="10">
    <source>
        <dbReference type="PROSITE" id="PS51178"/>
    </source>
</evidence>
<dbReference type="GO" id="GO:0005886">
    <property type="term" value="C:plasma membrane"/>
    <property type="evidence" value="ECO:0007669"/>
    <property type="project" value="TreeGrafter"/>
</dbReference>
<dbReference type="GO" id="GO:0046677">
    <property type="term" value="P:response to antibiotic"/>
    <property type="evidence" value="ECO:0007669"/>
    <property type="project" value="UniProtKB-UniRule"/>
</dbReference>
<keyword evidence="7" id="KW-0472">Membrane</keyword>
<comment type="subcellular location">
    <subcellularLocation>
        <location evidence="1">Membrane</location>
    </subcellularLocation>
</comment>
<dbReference type="SUPFAM" id="SSF56519">
    <property type="entry name" value="Penicillin binding protein dimerisation domain"/>
    <property type="match status" value="1"/>
</dbReference>
<dbReference type="AlphaFoldDB" id="A0A9X2RGL6"/>
<dbReference type="Pfam" id="PF00905">
    <property type="entry name" value="Transpeptidase"/>
    <property type="match status" value="1"/>
</dbReference>
<dbReference type="GO" id="GO:0004180">
    <property type="term" value="F:carboxypeptidase activity"/>
    <property type="evidence" value="ECO:0007669"/>
    <property type="project" value="UniProtKB-KW"/>
</dbReference>
<comment type="similarity">
    <text evidence="2 9">Belongs to the class-D beta-lactamase family.</text>
</comment>
<dbReference type="PROSITE" id="PS51178">
    <property type="entry name" value="PASTA"/>
    <property type="match status" value="2"/>
</dbReference>
<dbReference type="Gene3D" id="3.90.1310.10">
    <property type="entry name" value="Penicillin-binding protein 2a (Domain 2)"/>
    <property type="match status" value="1"/>
</dbReference>
<dbReference type="InterPro" id="IPR050515">
    <property type="entry name" value="Beta-lactam/transpept"/>
</dbReference>
<evidence type="ECO:0000256" key="4">
    <source>
        <dbReference type="ARBA" id="ARBA00022645"/>
    </source>
</evidence>
<dbReference type="GO" id="GO:0008800">
    <property type="term" value="F:beta-lactamase activity"/>
    <property type="evidence" value="ECO:0007669"/>
    <property type="project" value="UniProtKB-UniRule"/>
</dbReference>
<dbReference type="PANTHER" id="PTHR30627:SF1">
    <property type="entry name" value="PEPTIDOGLYCAN D,D-TRANSPEPTIDASE FTSI"/>
    <property type="match status" value="1"/>
</dbReference>
<dbReference type="GO" id="GO:0008658">
    <property type="term" value="F:penicillin binding"/>
    <property type="evidence" value="ECO:0007669"/>
    <property type="project" value="InterPro"/>
</dbReference>
<dbReference type="InterPro" id="IPR036138">
    <property type="entry name" value="PBP_dimer_sf"/>
</dbReference>
<proteinExistence type="inferred from homology"/>
<evidence type="ECO:0000256" key="5">
    <source>
        <dbReference type="ARBA" id="ARBA00022729"/>
    </source>
</evidence>
<dbReference type="PANTHER" id="PTHR30627">
    <property type="entry name" value="PEPTIDOGLYCAN D,D-TRANSPEPTIDASE"/>
    <property type="match status" value="1"/>
</dbReference>
<dbReference type="SUPFAM" id="SSF54184">
    <property type="entry name" value="Penicillin-binding protein 2x (pbp-2x), c-terminal domain"/>
    <property type="match status" value="2"/>
</dbReference>
<comment type="caution">
    <text evidence="11">The sequence shown here is derived from an EMBL/GenBank/DDBJ whole genome shotgun (WGS) entry which is preliminary data.</text>
</comment>
<feature type="domain" description="PASTA" evidence="10">
    <location>
        <begin position="581"/>
        <end position="641"/>
    </location>
</feature>
<name>A0A9X2RGL6_9BACT</name>
<keyword evidence="6 9" id="KW-0378">Hydrolase</keyword>
<dbReference type="PROSITE" id="PS00337">
    <property type="entry name" value="BETA_LACTAMASE_D"/>
    <property type="match status" value="1"/>
</dbReference>
<gene>
    <name evidence="11" type="ORF">NM125_12615</name>
</gene>
<dbReference type="InterPro" id="IPR005543">
    <property type="entry name" value="PASTA_dom"/>
</dbReference>
<dbReference type="SMART" id="SM00740">
    <property type="entry name" value="PASTA"/>
    <property type="match status" value="2"/>
</dbReference>
<comment type="catalytic activity">
    <reaction evidence="9">
        <text>a beta-lactam + H2O = a substituted beta-amino acid</text>
        <dbReference type="Rhea" id="RHEA:20401"/>
        <dbReference type="ChEBI" id="CHEBI:15377"/>
        <dbReference type="ChEBI" id="CHEBI:35627"/>
        <dbReference type="ChEBI" id="CHEBI:140347"/>
        <dbReference type="EC" id="3.5.2.6"/>
    </reaction>
</comment>
<keyword evidence="12" id="KW-1185">Reference proteome</keyword>
<evidence type="ECO:0000256" key="3">
    <source>
        <dbReference type="ARBA" id="ARBA00012865"/>
    </source>
</evidence>
<reference evidence="11" key="1">
    <citation type="submission" date="2022-06" db="EMBL/GenBank/DDBJ databases">
        <title>Gracilimonas sp. CAU 1638 isolated from sea sediment.</title>
        <authorList>
            <person name="Kim W."/>
        </authorList>
    </citation>
    <scope>NUCLEOTIDE SEQUENCE</scope>
    <source>
        <strain evidence="11">CAU 1638</strain>
    </source>
</reference>
<protein>
    <recommendedName>
        <fullName evidence="3 9">Beta-lactamase</fullName>
        <ecNumber evidence="3 9">3.5.2.6</ecNumber>
    </recommendedName>
</protein>
<evidence type="ECO:0000256" key="2">
    <source>
        <dbReference type="ARBA" id="ARBA00007898"/>
    </source>
</evidence>
<dbReference type="InterPro" id="IPR005311">
    <property type="entry name" value="PBP_dimer"/>
</dbReference>
<accession>A0A9X2RGL6</accession>
<evidence type="ECO:0000256" key="8">
    <source>
        <dbReference type="ARBA" id="ARBA00023251"/>
    </source>
</evidence>
<dbReference type="Gene3D" id="3.30.10.20">
    <property type="match status" value="2"/>
</dbReference>
<dbReference type="CDD" id="cd06575">
    <property type="entry name" value="PASTA_Pbp2x-like_2"/>
    <property type="match status" value="1"/>
</dbReference>
<keyword evidence="4" id="KW-0645">Protease</keyword>
<dbReference type="EMBL" id="JANDBC010000002">
    <property type="protein sequence ID" value="MCP9292422.1"/>
    <property type="molecule type" value="Genomic_DNA"/>
</dbReference>
<dbReference type="Pfam" id="PF03793">
    <property type="entry name" value="PASTA"/>
    <property type="match status" value="2"/>
</dbReference>
<evidence type="ECO:0000256" key="7">
    <source>
        <dbReference type="ARBA" id="ARBA00023136"/>
    </source>
</evidence>